<sequence>MESIITKNFDRRHEIDRGRWREMYKLRIIQENSNHLREDQQNIKSPHLAEVKHQRHLRFGDPEDKLEK</sequence>
<evidence type="ECO:0000313" key="3">
    <source>
        <dbReference type="Proteomes" id="UP000324222"/>
    </source>
</evidence>
<organism evidence="2 3">
    <name type="scientific">Portunus trituberculatus</name>
    <name type="common">Swimming crab</name>
    <name type="synonym">Neptunus trituberculatus</name>
    <dbReference type="NCBI Taxonomy" id="210409"/>
    <lineage>
        <taxon>Eukaryota</taxon>
        <taxon>Metazoa</taxon>
        <taxon>Ecdysozoa</taxon>
        <taxon>Arthropoda</taxon>
        <taxon>Crustacea</taxon>
        <taxon>Multicrustacea</taxon>
        <taxon>Malacostraca</taxon>
        <taxon>Eumalacostraca</taxon>
        <taxon>Eucarida</taxon>
        <taxon>Decapoda</taxon>
        <taxon>Pleocyemata</taxon>
        <taxon>Brachyura</taxon>
        <taxon>Eubrachyura</taxon>
        <taxon>Portunoidea</taxon>
        <taxon>Portunidae</taxon>
        <taxon>Portuninae</taxon>
        <taxon>Portunus</taxon>
    </lineage>
</organism>
<gene>
    <name evidence="2" type="ORF">E2C01_036587</name>
</gene>
<dbReference type="AlphaFoldDB" id="A0A5B7F928"/>
<dbReference type="Proteomes" id="UP000324222">
    <property type="component" value="Unassembled WGS sequence"/>
</dbReference>
<comment type="caution">
    <text evidence="2">The sequence shown here is derived from an EMBL/GenBank/DDBJ whole genome shotgun (WGS) entry which is preliminary data.</text>
</comment>
<dbReference type="EMBL" id="VSRR010005623">
    <property type="protein sequence ID" value="MPC42952.1"/>
    <property type="molecule type" value="Genomic_DNA"/>
</dbReference>
<protein>
    <submittedName>
        <fullName evidence="2">Uncharacterized protein</fullName>
    </submittedName>
</protein>
<evidence type="ECO:0000313" key="2">
    <source>
        <dbReference type="EMBL" id="MPC42952.1"/>
    </source>
</evidence>
<reference evidence="2 3" key="1">
    <citation type="submission" date="2019-05" db="EMBL/GenBank/DDBJ databases">
        <title>Another draft genome of Portunus trituberculatus and its Hox gene families provides insights of decapod evolution.</title>
        <authorList>
            <person name="Jeong J.-H."/>
            <person name="Song I."/>
            <person name="Kim S."/>
            <person name="Choi T."/>
            <person name="Kim D."/>
            <person name="Ryu S."/>
            <person name="Kim W."/>
        </authorList>
    </citation>
    <scope>NUCLEOTIDE SEQUENCE [LARGE SCALE GENOMIC DNA]</scope>
    <source>
        <tissue evidence="2">Muscle</tissue>
    </source>
</reference>
<accession>A0A5B7F928</accession>
<proteinExistence type="predicted"/>
<name>A0A5B7F928_PORTR</name>
<evidence type="ECO:0000256" key="1">
    <source>
        <dbReference type="SAM" id="MobiDB-lite"/>
    </source>
</evidence>
<feature type="region of interest" description="Disordered" evidence="1">
    <location>
        <begin position="37"/>
        <end position="68"/>
    </location>
</feature>
<keyword evidence="3" id="KW-1185">Reference proteome</keyword>